<dbReference type="eggNOG" id="COG2165">
    <property type="taxonomic scope" value="Bacteria"/>
</dbReference>
<evidence type="ECO:0000313" key="2">
    <source>
        <dbReference type="EMBL" id="AGA30671.1"/>
    </source>
</evidence>
<dbReference type="SUPFAM" id="SSF54523">
    <property type="entry name" value="Pili subunits"/>
    <property type="match status" value="1"/>
</dbReference>
<reference evidence="2 3" key="1">
    <citation type="submission" date="2012-02" db="EMBL/GenBank/DDBJ databases">
        <title>Complete sequence of chromosome of Singulisphaera acidiphila DSM 18658.</title>
        <authorList>
            <consortium name="US DOE Joint Genome Institute (JGI-PGF)"/>
            <person name="Lucas S."/>
            <person name="Copeland A."/>
            <person name="Lapidus A."/>
            <person name="Glavina del Rio T."/>
            <person name="Dalin E."/>
            <person name="Tice H."/>
            <person name="Bruce D."/>
            <person name="Goodwin L."/>
            <person name="Pitluck S."/>
            <person name="Peters L."/>
            <person name="Ovchinnikova G."/>
            <person name="Chertkov O."/>
            <person name="Kyrpides N."/>
            <person name="Mavromatis K."/>
            <person name="Ivanova N."/>
            <person name="Brettin T."/>
            <person name="Detter J.C."/>
            <person name="Han C."/>
            <person name="Larimer F."/>
            <person name="Land M."/>
            <person name="Hauser L."/>
            <person name="Markowitz V."/>
            <person name="Cheng J.-F."/>
            <person name="Hugenholtz P."/>
            <person name="Woyke T."/>
            <person name="Wu D."/>
            <person name="Tindall B."/>
            <person name="Pomrenke H."/>
            <person name="Brambilla E."/>
            <person name="Klenk H.-P."/>
            <person name="Eisen J.A."/>
        </authorList>
    </citation>
    <scope>NUCLEOTIDE SEQUENCE [LARGE SCALE GENOMIC DNA]</scope>
    <source>
        <strain evidence="3">ATCC BAA-1392 / DSM 18658 / VKM B-2454 / MOB10</strain>
    </source>
</reference>
<dbReference type="RefSeq" id="WP_015249753.1">
    <property type="nucleotide sequence ID" value="NC_019892.1"/>
</dbReference>
<dbReference type="NCBIfam" id="TIGR04294">
    <property type="entry name" value="pre_pil_HX9DG"/>
    <property type="match status" value="1"/>
</dbReference>
<dbReference type="EMBL" id="CP003364">
    <property type="protein sequence ID" value="AGA30671.1"/>
    <property type="molecule type" value="Genomic_DNA"/>
</dbReference>
<dbReference type="STRING" id="886293.Sinac_6596"/>
<dbReference type="Pfam" id="PF07963">
    <property type="entry name" value="N_methyl"/>
    <property type="match status" value="1"/>
</dbReference>
<dbReference type="PANTHER" id="PTHR30093:SF2">
    <property type="entry name" value="TYPE II SECRETION SYSTEM PROTEIN H"/>
    <property type="match status" value="1"/>
</dbReference>
<dbReference type="HOGENOM" id="CLU_041661_0_0_0"/>
<dbReference type="KEGG" id="saci:Sinac_6596"/>
<protein>
    <submittedName>
        <fullName evidence="2">Prepilin-type N-terminal cleavage/methylation domain-containing protein</fullName>
    </submittedName>
</protein>
<sequence length="352" mass="37099">MYRRGFTLIELLVVIAIIAVLIALLLPAVQAAREAARRAQCVNNLKQLGIAMHNYHDINGSLPMGSGNCLTTAPGTYTSKQGISAHAALLPQLEQNAIYNSINFSWGIDESAAPQYQIQSTAMNAQVAAFLCPSDVNSAEAYINCNNYFASVGTTSNLTNSNTSTWPAPPVMASLTTTGLFAYQRVCGLRDILDGTSNTIAFAESTVGNPKAILGQINIGITSIGGAAAGQLADGWSNPNAVITALAACDTAWQSRAGAVDTQRGKNWIHGSMAFTLFNTLAMPNASKWTYCSSNTSGSASTFSEADSYHSGGINALMGDGSVKFIKNSVNRNTWWSLGTKANGEVISADAY</sequence>
<keyword evidence="3" id="KW-1185">Reference proteome</keyword>
<dbReference type="OrthoDB" id="9783680at2"/>
<name>L0DPR0_SINAD</name>
<dbReference type="InterPro" id="IPR012902">
    <property type="entry name" value="N_methyl_site"/>
</dbReference>
<dbReference type="NCBIfam" id="TIGR02532">
    <property type="entry name" value="IV_pilin_GFxxxE"/>
    <property type="match status" value="1"/>
</dbReference>
<dbReference type="InterPro" id="IPR045584">
    <property type="entry name" value="Pilin-like"/>
</dbReference>
<accession>L0DPR0</accession>
<evidence type="ECO:0000313" key="3">
    <source>
        <dbReference type="Proteomes" id="UP000010798"/>
    </source>
</evidence>
<dbReference type="PANTHER" id="PTHR30093">
    <property type="entry name" value="GENERAL SECRETION PATHWAY PROTEIN G"/>
    <property type="match status" value="1"/>
</dbReference>
<proteinExistence type="predicted"/>
<gene>
    <name evidence="2" type="ordered locus">Sinac_6596</name>
</gene>
<dbReference type="PROSITE" id="PS00409">
    <property type="entry name" value="PROKAR_NTER_METHYL"/>
    <property type="match status" value="1"/>
</dbReference>
<dbReference type="InterPro" id="IPR027558">
    <property type="entry name" value="Pre_pil_HX9DG_C"/>
</dbReference>
<dbReference type="AlphaFoldDB" id="L0DPR0"/>
<evidence type="ECO:0000259" key="1">
    <source>
        <dbReference type="Pfam" id="PF07596"/>
    </source>
</evidence>
<dbReference type="Pfam" id="PF07596">
    <property type="entry name" value="SBP_bac_10"/>
    <property type="match status" value="1"/>
</dbReference>
<dbReference type="Proteomes" id="UP000010798">
    <property type="component" value="Chromosome"/>
</dbReference>
<organism evidence="2 3">
    <name type="scientific">Singulisphaera acidiphila (strain ATCC BAA-1392 / DSM 18658 / VKM B-2454 / MOB10)</name>
    <dbReference type="NCBI Taxonomy" id="886293"/>
    <lineage>
        <taxon>Bacteria</taxon>
        <taxon>Pseudomonadati</taxon>
        <taxon>Planctomycetota</taxon>
        <taxon>Planctomycetia</taxon>
        <taxon>Isosphaerales</taxon>
        <taxon>Isosphaeraceae</taxon>
        <taxon>Singulisphaera</taxon>
    </lineage>
</organism>
<feature type="domain" description="DUF1559" evidence="1">
    <location>
        <begin position="30"/>
        <end position="332"/>
    </location>
</feature>
<dbReference type="Gene3D" id="3.30.700.10">
    <property type="entry name" value="Glycoprotein, Type 4 Pilin"/>
    <property type="match status" value="1"/>
</dbReference>
<dbReference type="InterPro" id="IPR011453">
    <property type="entry name" value="DUF1559"/>
</dbReference>